<dbReference type="RefSeq" id="WP_163978711.1">
    <property type="nucleotide sequence ID" value="NZ_JAKOBS010000035.1"/>
</dbReference>
<dbReference type="EMBL" id="JAMDNP010000174">
    <property type="protein sequence ID" value="MCY9765104.1"/>
    <property type="molecule type" value="Genomic_DNA"/>
</dbReference>
<gene>
    <name evidence="1" type="ORF">M5X12_31910</name>
</gene>
<protein>
    <recommendedName>
        <fullName evidence="3">Phage DNA packaging protein, Nu1 subunit of terminase</fullName>
    </recommendedName>
</protein>
<comment type="caution">
    <text evidence="1">The sequence shown here is derived from an EMBL/GenBank/DDBJ whole genome shotgun (WGS) entry which is preliminary data.</text>
</comment>
<organism evidence="1 2">
    <name type="scientific">Paenibacillus alvei</name>
    <name type="common">Bacillus alvei</name>
    <dbReference type="NCBI Taxonomy" id="44250"/>
    <lineage>
        <taxon>Bacteria</taxon>
        <taxon>Bacillati</taxon>
        <taxon>Bacillota</taxon>
        <taxon>Bacilli</taxon>
        <taxon>Bacillales</taxon>
        <taxon>Paenibacillaceae</taxon>
        <taxon>Paenibacillus</taxon>
    </lineage>
</organism>
<reference evidence="1 2" key="1">
    <citation type="submission" date="2022-05" db="EMBL/GenBank/DDBJ databases">
        <title>Genome Sequencing of Bee-Associated Microbes.</title>
        <authorList>
            <person name="Dunlap C."/>
        </authorList>
    </citation>
    <scope>NUCLEOTIDE SEQUENCE [LARGE SCALE GENOMIC DNA]</scope>
    <source>
        <strain evidence="1 2">NRRL B-04010</strain>
    </source>
</reference>
<sequence>MAKPKEKGEQLYEREILTSELAAIIGKSPQWIRQLTREEVLEQISRGRYILGESVQKYIKHVEGESSDGKISFRDEKAEHERVKKEMAMLELEEKRKNLHTTDDVKHAWGMLLVEFRRNLTVLPSKLANELSYLTDAREIRIFLEDKINTALQQLAKYDPLSSDGE</sequence>
<proteinExistence type="predicted"/>
<keyword evidence="2" id="KW-1185">Reference proteome</keyword>
<accession>A0ABT4H890</accession>
<evidence type="ECO:0000313" key="1">
    <source>
        <dbReference type="EMBL" id="MCY9765104.1"/>
    </source>
</evidence>
<evidence type="ECO:0008006" key="3">
    <source>
        <dbReference type="Google" id="ProtNLM"/>
    </source>
</evidence>
<evidence type="ECO:0000313" key="2">
    <source>
        <dbReference type="Proteomes" id="UP001527181"/>
    </source>
</evidence>
<dbReference type="Proteomes" id="UP001527181">
    <property type="component" value="Unassembled WGS sequence"/>
</dbReference>
<name>A0ABT4H890_PAEAL</name>